<dbReference type="RefSeq" id="WP_344795711.1">
    <property type="nucleotide sequence ID" value="NZ_BAABBN010000004.1"/>
</dbReference>
<dbReference type="Proteomes" id="UP001501565">
    <property type="component" value="Unassembled WGS sequence"/>
</dbReference>
<dbReference type="Pfam" id="PF13451">
    <property type="entry name" value="zf_Tbcl"/>
    <property type="match status" value="1"/>
</dbReference>
<evidence type="ECO:0000313" key="3">
    <source>
        <dbReference type="Proteomes" id="UP001501565"/>
    </source>
</evidence>
<gene>
    <name evidence="2" type="ORF">GCM10022277_07950</name>
</gene>
<keyword evidence="3" id="KW-1185">Reference proteome</keyword>
<dbReference type="EMBL" id="BAABBN010000004">
    <property type="protein sequence ID" value="GAA3915693.1"/>
    <property type="molecule type" value="Genomic_DNA"/>
</dbReference>
<dbReference type="InterPro" id="IPR025306">
    <property type="entry name" value="Zn-bnd_dom_prob"/>
</dbReference>
<evidence type="ECO:0000313" key="2">
    <source>
        <dbReference type="EMBL" id="GAA3915693.1"/>
    </source>
</evidence>
<reference evidence="3" key="1">
    <citation type="journal article" date="2019" name="Int. J. Syst. Evol. Microbiol.">
        <title>The Global Catalogue of Microorganisms (GCM) 10K type strain sequencing project: providing services to taxonomists for standard genome sequencing and annotation.</title>
        <authorList>
            <consortium name="The Broad Institute Genomics Platform"/>
            <consortium name="The Broad Institute Genome Sequencing Center for Infectious Disease"/>
            <person name="Wu L."/>
            <person name="Ma J."/>
        </authorList>
    </citation>
    <scope>NUCLEOTIDE SEQUENCE [LARGE SCALE GENOMIC DNA]</scope>
    <source>
        <strain evidence="3">JCM 17551</strain>
    </source>
</reference>
<sequence length="133" mass="15915">MKSGKQKKAEIKKSRLARIGKRDTTVDPYKYPIPEWAIPVDRSAIVYHSMYLDIPLFYIDKEFQCKDCGSSEVWTAKQQKWWYEIAKGYFETTAIRCRSCRDRRKKMRVEKKRHMEEMAKKVPHPNSAFFKNT</sequence>
<comment type="caution">
    <text evidence="2">The sequence shown here is derived from an EMBL/GenBank/DDBJ whole genome shotgun (WGS) entry which is preliminary data.</text>
</comment>
<feature type="domain" description="Probable zinc-binding" evidence="1">
    <location>
        <begin position="60"/>
        <end position="107"/>
    </location>
</feature>
<organism evidence="2 3">
    <name type="scientific">Litoribacillus peritrichatus</name>
    <dbReference type="NCBI Taxonomy" id="718191"/>
    <lineage>
        <taxon>Bacteria</taxon>
        <taxon>Pseudomonadati</taxon>
        <taxon>Pseudomonadota</taxon>
        <taxon>Gammaproteobacteria</taxon>
        <taxon>Oceanospirillales</taxon>
        <taxon>Oceanospirillaceae</taxon>
        <taxon>Litoribacillus</taxon>
    </lineage>
</organism>
<accession>A0ABP7M9V6</accession>
<proteinExistence type="predicted"/>
<evidence type="ECO:0000259" key="1">
    <source>
        <dbReference type="Pfam" id="PF13451"/>
    </source>
</evidence>
<name>A0ABP7M9V6_9GAMM</name>
<protein>
    <recommendedName>
        <fullName evidence="1">Probable zinc-binding domain-containing protein</fullName>
    </recommendedName>
</protein>